<evidence type="ECO:0000313" key="5">
    <source>
        <dbReference type="Proteomes" id="UP001595755"/>
    </source>
</evidence>
<dbReference type="InterPro" id="IPR008979">
    <property type="entry name" value="Galactose-bd-like_sf"/>
</dbReference>
<evidence type="ECO:0000313" key="4">
    <source>
        <dbReference type="EMBL" id="MFC4306422.1"/>
    </source>
</evidence>
<evidence type="ECO:0000259" key="2">
    <source>
        <dbReference type="Pfam" id="PF17389"/>
    </source>
</evidence>
<feature type="domain" description="Bacterial alpha-L-rhamnosidase N-terminal" evidence="1">
    <location>
        <begin position="46"/>
        <end position="193"/>
    </location>
</feature>
<comment type="caution">
    <text evidence="4">The sequence shown here is derived from an EMBL/GenBank/DDBJ whole genome shotgun (WGS) entry which is preliminary data.</text>
</comment>
<dbReference type="Pfam" id="PF08531">
    <property type="entry name" value="Bac_rhamnosid_N"/>
    <property type="match status" value="1"/>
</dbReference>
<dbReference type="InterPro" id="IPR035396">
    <property type="entry name" value="Bac_rhamnosid6H"/>
</dbReference>
<dbReference type="EMBL" id="JBHSED010000058">
    <property type="protein sequence ID" value="MFC4306422.1"/>
    <property type="molecule type" value="Genomic_DNA"/>
</dbReference>
<dbReference type="SUPFAM" id="SSF49785">
    <property type="entry name" value="Galactose-binding domain-like"/>
    <property type="match status" value="1"/>
</dbReference>
<organism evidence="4 5">
    <name type="scientific">Cohnella boryungensis</name>
    <dbReference type="NCBI Taxonomy" id="768479"/>
    <lineage>
        <taxon>Bacteria</taxon>
        <taxon>Bacillati</taxon>
        <taxon>Bacillota</taxon>
        <taxon>Bacilli</taxon>
        <taxon>Bacillales</taxon>
        <taxon>Paenibacillaceae</taxon>
        <taxon>Cohnella</taxon>
    </lineage>
</organism>
<proteinExistence type="predicted"/>
<dbReference type="Pfam" id="PF17390">
    <property type="entry name" value="Bac_rhamnosid_C"/>
    <property type="match status" value="1"/>
</dbReference>
<dbReference type="Pfam" id="PF17389">
    <property type="entry name" value="Bac_rhamnosid6H"/>
    <property type="match status" value="1"/>
</dbReference>
<keyword evidence="5" id="KW-1185">Reference proteome</keyword>
<dbReference type="Gene3D" id="1.50.10.10">
    <property type="match status" value="1"/>
</dbReference>
<name>A0ABV8SHG7_9BACL</name>
<gene>
    <name evidence="4" type="ORF">ACFO1S_23645</name>
</gene>
<protein>
    <submittedName>
        <fullName evidence="4">Alpha-L-rhamnosidase C-terminal domain-containing protein</fullName>
    </submittedName>
</protein>
<dbReference type="RefSeq" id="WP_204605091.1">
    <property type="nucleotide sequence ID" value="NZ_JBHSED010000058.1"/>
</dbReference>
<feature type="domain" description="Alpha-L-rhamnosidase C-terminal" evidence="3">
    <location>
        <begin position="706"/>
        <end position="780"/>
    </location>
</feature>
<evidence type="ECO:0000259" key="1">
    <source>
        <dbReference type="Pfam" id="PF08531"/>
    </source>
</evidence>
<accession>A0ABV8SHG7</accession>
<dbReference type="SUPFAM" id="SSF48208">
    <property type="entry name" value="Six-hairpin glycosidases"/>
    <property type="match status" value="1"/>
</dbReference>
<dbReference type="Proteomes" id="UP001595755">
    <property type="component" value="Unassembled WGS sequence"/>
</dbReference>
<dbReference type="PANTHER" id="PTHR34987">
    <property type="entry name" value="C, PUTATIVE (AFU_ORTHOLOGUE AFUA_3G02880)-RELATED"/>
    <property type="match status" value="1"/>
</dbReference>
<dbReference type="Gene3D" id="2.60.120.260">
    <property type="entry name" value="Galactose-binding domain-like"/>
    <property type="match status" value="2"/>
</dbReference>
<dbReference type="Gene3D" id="2.60.420.10">
    <property type="entry name" value="Maltose phosphorylase, domain 3"/>
    <property type="match status" value="1"/>
</dbReference>
<dbReference type="InterPro" id="IPR035398">
    <property type="entry name" value="Bac_rhamnosid_C"/>
</dbReference>
<dbReference type="PANTHER" id="PTHR34987:SF2">
    <property type="entry name" value="B, PUTATIVE (AFU_ORTHOLOGUE AFUA_7G05040)-RELATED"/>
    <property type="match status" value="1"/>
</dbReference>
<dbReference type="InterPro" id="IPR008928">
    <property type="entry name" value="6-hairpin_glycosidase_sf"/>
</dbReference>
<dbReference type="InterPro" id="IPR013737">
    <property type="entry name" value="Bac_rhamnosid_N"/>
</dbReference>
<reference evidence="5" key="1">
    <citation type="journal article" date="2019" name="Int. J. Syst. Evol. Microbiol.">
        <title>The Global Catalogue of Microorganisms (GCM) 10K type strain sequencing project: providing services to taxonomists for standard genome sequencing and annotation.</title>
        <authorList>
            <consortium name="The Broad Institute Genomics Platform"/>
            <consortium name="The Broad Institute Genome Sequencing Center for Infectious Disease"/>
            <person name="Wu L."/>
            <person name="Ma J."/>
        </authorList>
    </citation>
    <scope>NUCLEOTIDE SEQUENCE [LARGE SCALE GENOMIC DNA]</scope>
    <source>
        <strain evidence="5">CGMCC 4.1641</strain>
    </source>
</reference>
<dbReference type="InterPro" id="IPR012341">
    <property type="entry name" value="6hp_glycosidase-like_sf"/>
</dbReference>
<feature type="domain" description="Alpha-L-rhamnosidase six-hairpin glycosidase" evidence="2">
    <location>
        <begin position="372"/>
        <end position="692"/>
    </location>
</feature>
<evidence type="ECO:0000259" key="3">
    <source>
        <dbReference type="Pfam" id="PF17390"/>
    </source>
</evidence>
<sequence length="796" mass="89631">MKPSWEEEAKWIWAPDWKPEDEAGVGRFVYFRKTVNLGEGDHSCIVRVSADSRYLLFVNGKAVSRGPCKGDRFAWYYETVEVGDLLVEGTNVFAVQVLRYPYAGGGNESVWRTPLPGLYVHADIRDEKGALIATAHTDESWHCARDESIGLSQGVYTQFLGITETVDGAKRPFGWESASFDAGRWSEVVAYTFDILHGGLKPWVLTDRPIPVLYETWRRFNKASRLRNDEAAWQQLLESDRRLVIPSGSSVLIDLDAGELTTGYIQLRMSGGKGTVVKLLCAECYENEPISVPWLRDKGDRTDNVNGDLYGDADEYKAAGAGTAVSESFEDYEPFWFRTFRYVRLEIKTGDESLTLHRCAYRETGYPLNVAAEYRSSDPQESALWEISVRTLRRCMHETYEDCPYYEQLQYAMDTRSQILFTYYLAGDDRLARRTFYDFHSSMLPQGLTQSRYPSVSAQVIPGFSLYWIFMLHDHMMFAGDRELIERYLPGVDAVLGYFHRMRDGSGLVGPMDASHWSFVDWAHRWKESYGVPGAAKRGPLTVNSLMYAYALQQAADLASFAGRSGLASEYVERAEQIRQAVKTRCMSGIRRGCLTDGPGIEEYSQHSQIWAVLVGVLEGEDARHAMGTAINDSSFVPCSFAMAFYLFRALSAVGMYDRVNGMLEPWRKMSADGLTTWMEDTVSQRSDAHAWGSVPIYEYAAETLGVRPVAPGYGEIEIRPFIGHLQHAKGRIMTAKGAVDVAWRCMDGRFHLSAAWPADVPCTVSLPDGQSVRIENEGKYDVEIELPQPAAPGRE</sequence>